<evidence type="ECO:0000256" key="3">
    <source>
        <dbReference type="PROSITE-ProRule" id="PRU01091"/>
    </source>
</evidence>
<evidence type="ECO:0000313" key="7">
    <source>
        <dbReference type="Proteomes" id="UP000319897"/>
    </source>
</evidence>
<dbReference type="EMBL" id="VFSU01000010">
    <property type="protein sequence ID" value="TPE64414.1"/>
    <property type="molecule type" value="Genomic_DNA"/>
</dbReference>
<dbReference type="GO" id="GO:0032993">
    <property type="term" value="C:protein-DNA complex"/>
    <property type="evidence" value="ECO:0007669"/>
    <property type="project" value="TreeGrafter"/>
</dbReference>
<dbReference type="Pfam" id="PF00072">
    <property type="entry name" value="Response_reg"/>
    <property type="match status" value="1"/>
</dbReference>
<proteinExistence type="predicted"/>
<protein>
    <submittedName>
        <fullName evidence="6">Response regulator transcription factor</fullName>
    </submittedName>
</protein>
<dbReference type="SUPFAM" id="SSF52172">
    <property type="entry name" value="CheY-like"/>
    <property type="match status" value="1"/>
</dbReference>
<dbReference type="InterPro" id="IPR001789">
    <property type="entry name" value="Sig_transdc_resp-reg_receiver"/>
</dbReference>
<organism evidence="6 7">
    <name type="scientific">Sandaracinobacter neustonicus</name>
    <dbReference type="NCBI Taxonomy" id="1715348"/>
    <lineage>
        <taxon>Bacteria</taxon>
        <taxon>Pseudomonadati</taxon>
        <taxon>Pseudomonadota</taxon>
        <taxon>Alphaproteobacteria</taxon>
        <taxon>Sphingomonadales</taxon>
        <taxon>Sphingosinicellaceae</taxon>
        <taxon>Sandaracinobacter</taxon>
    </lineage>
</organism>
<dbReference type="SMART" id="SM00862">
    <property type="entry name" value="Trans_reg_C"/>
    <property type="match status" value="1"/>
</dbReference>
<dbReference type="Gene3D" id="3.40.50.2300">
    <property type="match status" value="1"/>
</dbReference>
<reference evidence="6 7" key="1">
    <citation type="submission" date="2019-06" db="EMBL/GenBank/DDBJ databases">
        <authorList>
            <person name="Lee I."/>
            <person name="Jang G.I."/>
            <person name="Hwang C.Y."/>
        </authorList>
    </citation>
    <scope>NUCLEOTIDE SEQUENCE [LARGE SCALE GENOMIC DNA]</scope>
    <source>
        <strain evidence="6 7">PAMC 28131</strain>
    </source>
</reference>
<gene>
    <name evidence="6" type="ORF">FJQ54_01140</name>
</gene>
<dbReference type="RefSeq" id="WP_093063429.1">
    <property type="nucleotide sequence ID" value="NZ_VFSU01000010.1"/>
</dbReference>
<dbReference type="GO" id="GO:0006355">
    <property type="term" value="P:regulation of DNA-templated transcription"/>
    <property type="evidence" value="ECO:0007669"/>
    <property type="project" value="InterPro"/>
</dbReference>
<dbReference type="Pfam" id="PF00486">
    <property type="entry name" value="Trans_reg_C"/>
    <property type="match status" value="1"/>
</dbReference>
<dbReference type="GO" id="GO:0000976">
    <property type="term" value="F:transcription cis-regulatory region binding"/>
    <property type="evidence" value="ECO:0007669"/>
    <property type="project" value="TreeGrafter"/>
</dbReference>
<dbReference type="PANTHER" id="PTHR48111">
    <property type="entry name" value="REGULATOR OF RPOS"/>
    <property type="match status" value="1"/>
</dbReference>
<name>A0A501XWE4_9SPHN</name>
<comment type="caution">
    <text evidence="6">The sequence shown here is derived from an EMBL/GenBank/DDBJ whole genome shotgun (WGS) entry which is preliminary data.</text>
</comment>
<dbReference type="InterPro" id="IPR011006">
    <property type="entry name" value="CheY-like_superfamily"/>
</dbReference>
<evidence type="ECO:0000256" key="1">
    <source>
        <dbReference type="ARBA" id="ARBA00023125"/>
    </source>
</evidence>
<dbReference type="PANTHER" id="PTHR48111:SF36">
    <property type="entry name" value="TRANSCRIPTIONAL REGULATORY PROTEIN CUTR"/>
    <property type="match status" value="1"/>
</dbReference>
<accession>A0A501XWE4</accession>
<keyword evidence="2" id="KW-0597">Phosphoprotein</keyword>
<dbReference type="SMART" id="SM00448">
    <property type="entry name" value="REC"/>
    <property type="match status" value="1"/>
</dbReference>
<dbReference type="Proteomes" id="UP000319897">
    <property type="component" value="Unassembled WGS sequence"/>
</dbReference>
<feature type="domain" description="Response regulatory" evidence="4">
    <location>
        <begin position="2"/>
        <end position="116"/>
    </location>
</feature>
<dbReference type="PROSITE" id="PS50110">
    <property type="entry name" value="RESPONSE_REGULATORY"/>
    <property type="match status" value="1"/>
</dbReference>
<feature type="DNA-binding region" description="OmpR/PhoB-type" evidence="3">
    <location>
        <begin position="124"/>
        <end position="222"/>
    </location>
</feature>
<keyword evidence="7" id="KW-1185">Reference proteome</keyword>
<evidence type="ECO:0000313" key="6">
    <source>
        <dbReference type="EMBL" id="TPE64414.1"/>
    </source>
</evidence>
<evidence type="ECO:0000259" key="4">
    <source>
        <dbReference type="PROSITE" id="PS50110"/>
    </source>
</evidence>
<dbReference type="Gene3D" id="6.10.250.690">
    <property type="match status" value="1"/>
</dbReference>
<dbReference type="CDD" id="cd00383">
    <property type="entry name" value="trans_reg_C"/>
    <property type="match status" value="1"/>
</dbReference>
<dbReference type="Gene3D" id="1.10.10.10">
    <property type="entry name" value="Winged helix-like DNA-binding domain superfamily/Winged helix DNA-binding domain"/>
    <property type="match status" value="1"/>
</dbReference>
<feature type="modified residue" description="4-aspartylphosphate" evidence="2">
    <location>
        <position position="51"/>
    </location>
</feature>
<dbReference type="InterPro" id="IPR036388">
    <property type="entry name" value="WH-like_DNA-bd_sf"/>
</dbReference>
<dbReference type="InterPro" id="IPR039420">
    <property type="entry name" value="WalR-like"/>
</dbReference>
<dbReference type="GO" id="GO:0005829">
    <property type="term" value="C:cytosol"/>
    <property type="evidence" value="ECO:0007669"/>
    <property type="project" value="TreeGrafter"/>
</dbReference>
<keyword evidence="1 3" id="KW-0238">DNA-binding</keyword>
<evidence type="ECO:0000256" key="2">
    <source>
        <dbReference type="PROSITE-ProRule" id="PRU00169"/>
    </source>
</evidence>
<dbReference type="PROSITE" id="PS51755">
    <property type="entry name" value="OMPR_PHOB"/>
    <property type="match status" value="1"/>
</dbReference>
<dbReference type="GO" id="GO:0000156">
    <property type="term" value="F:phosphorelay response regulator activity"/>
    <property type="evidence" value="ECO:0007669"/>
    <property type="project" value="TreeGrafter"/>
</dbReference>
<dbReference type="InterPro" id="IPR001867">
    <property type="entry name" value="OmpR/PhoB-type_DNA-bd"/>
</dbReference>
<feature type="domain" description="OmpR/PhoB-type" evidence="5">
    <location>
        <begin position="124"/>
        <end position="222"/>
    </location>
</feature>
<evidence type="ECO:0000259" key="5">
    <source>
        <dbReference type="PROSITE" id="PS51755"/>
    </source>
</evidence>
<dbReference type="OrthoDB" id="9802426at2"/>
<sequence>MRVLIVEDNDRLAKLMAEGLQRRGFSCDIAGNLTDADSAMDGAAYDAIILDLGLPDGDGVDWLGARRRAQHVAPALIVTARGALEDRVAGLDGGADDYVVKPIEIEELAARVRALLRRPGPRAQTVIEIGALSFDTAARAARYEGNEIDLSRREADLLELLMRRAGTVVRRGAIEDALYSFNEPVTPNAVEAAMSRLRRKLDEAGAGGKLNTIRGIGYMLRETA</sequence>
<dbReference type="AlphaFoldDB" id="A0A501XWE4"/>